<dbReference type="Proteomes" id="UP000061457">
    <property type="component" value="Chromosome II"/>
</dbReference>
<feature type="region of interest" description="Disordered" evidence="1">
    <location>
        <begin position="43"/>
        <end position="75"/>
    </location>
</feature>
<evidence type="ECO:0000313" key="2">
    <source>
        <dbReference type="EMBL" id="ALO44662.1"/>
    </source>
</evidence>
<dbReference type="AlphaFoldDB" id="A0A0S2K8I3"/>
<dbReference type="EMBL" id="CP013188">
    <property type="protein sequence ID" value="ALO44662.1"/>
    <property type="molecule type" value="Genomic_DNA"/>
</dbReference>
<gene>
    <name evidence="2" type="ORF">PP2015_4195</name>
</gene>
<dbReference type="STRING" id="161398.PP2015_4195"/>
<dbReference type="PATRIC" id="fig|161398.10.peg.4303"/>
<feature type="compositionally biased region" description="Basic and acidic residues" evidence="1">
    <location>
        <begin position="59"/>
        <end position="75"/>
    </location>
</feature>
<sequence>MDVFKPLLNNIIRLEVSHKPTFYVAGVIDNKVEKIKLDKAKKEDVKRKLNEQSTNKKQKQNENDVEDGKHLDIWA</sequence>
<evidence type="ECO:0000313" key="3">
    <source>
        <dbReference type="Proteomes" id="UP000061457"/>
    </source>
</evidence>
<evidence type="ECO:0000256" key="1">
    <source>
        <dbReference type="SAM" id="MobiDB-lite"/>
    </source>
</evidence>
<proteinExistence type="predicted"/>
<organism evidence="2 3">
    <name type="scientific">Pseudoalteromonas phenolica</name>
    <dbReference type="NCBI Taxonomy" id="161398"/>
    <lineage>
        <taxon>Bacteria</taxon>
        <taxon>Pseudomonadati</taxon>
        <taxon>Pseudomonadota</taxon>
        <taxon>Gammaproteobacteria</taxon>
        <taxon>Alteromonadales</taxon>
        <taxon>Pseudoalteromonadaceae</taxon>
        <taxon>Pseudoalteromonas</taxon>
    </lineage>
</organism>
<protein>
    <submittedName>
        <fullName evidence="2">Uncharacterized protein</fullName>
    </submittedName>
</protein>
<dbReference type="KEGG" id="pphe:PP2015_4195"/>
<accession>A0A0S2K8I3</accession>
<name>A0A0S2K8I3_9GAMM</name>
<dbReference type="OrthoDB" id="7845843at2"/>
<dbReference type="RefSeq" id="WP_058032503.1">
    <property type="nucleotide sequence ID" value="NZ_CP013188.1"/>
</dbReference>
<reference evidence="2 3" key="1">
    <citation type="submission" date="2015-11" db="EMBL/GenBank/DDBJ databases">
        <authorList>
            <person name="Zhang Y."/>
            <person name="Guo Z."/>
        </authorList>
    </citation>
    <scope>NUCLEOTIDE SEQUENCE [LARGE SCALE GENOMIC DNA]</scope>
    <source>
        <strain evidence="2 3">KCTC 12086</strain>
    </source>
</reference>
<keyword evidence="3" id="KW-1185">Reference proteome</keyword>